<dbReference type="Proteomes" id="UP000199409">
    <property type="component" value="Unassembled WGS sequence"/>
</dbReference>
<proteinExistence type="predicted"/>
<evidence type="ECO:0000313" key="1">
    <source>
        <dbReference type="EMBL" id="SEA26725.1"/>
    </source>
</evidence>
<dbReference type="AlphaFoldDB" id="A0A1H3ZSY9"/>
<dbReference type="RefSeq" id="WP_092346641.1">
    <property type="nucleotide sequence ID" value="NZ_FNQN01000004.1"/>
</dbReference>
<dbReference type="EMBL" id="FNQN01000004">
    <property type="protein sequence ID" value="SEA26725.1"/>
    <property type="molecule type" value="Genomic_DNA"/>
</dbReference>
<dbReference type="OrthoDB" id="4981820at2"/>
<dbReference type="PROSITE" id="PS51257">
    <property type="entry name" value="PROKAR_LIPOPROTEIN"/>
    <property type="match status" value="1"/>
</dbReference>
<organism evidence="1 2">
    <name type="scientific">Desulfuromusa kysingii</name>
    <dbReference type="NCBI Taxonomy" id="37625"/>
    <lineage>
        <taxon>Bacteria</taxon>
        <taxon>Pseudomonadati</taxon>
        <taxon>Thermodesulfobacteriota</taxon>
        <taxon>Desulfuromonadia</taxon>
        <taxon>Desulfuromonadales</taxon>
        <taxon>Geopsychrobacteraceae</taxon>
        <taxon>Desulfuromusa</taxon>
    </lineage>
</organism>
<reference evidence="1 2" key="1">
    <citation type="submission" date="2016-10" db="EMBL/GenBank/DDBJ databases">
        <authorList>
            <person name="de Groot N.N."/>
        </authorList>
    </citation>
    <scope>NUCLEOTIDE SEQUENCE [LARGE SCALE GENOMIC DNA]</scope>
    <source>
        <strain evidence="1 2">DSM 7343</strain>
    </source>
</reference>
<name>A0A1H3ZSY9_9BACT</name>
<evidence type="ECO:0000313" key="2">
    <source>
        <dbReference type="Proteomes" id="UP000199409"/>
    </source>
</evidence>
<protein>
    <submittedName>
        <fullName evidence="1">Uncharacterized protein</fullName>
    </submittedName>
</protein>
<gene>
    <name evidence="1" type="ORF">SAMN05660420_01659</name>
</gene>
<accession>A0A1H3ZSY9</accession>
<sequence length="504" mass="55491">MKKSGLLGLLLLITLLTFSGCGGGGSSSGSDGGSADGTSSAVDYPYGIESMGFPSTHYGIPRVISIDFDYNDQDQLIAATVADPYDSNASITNHYTFDPDLPSLFYPVDLDGDWLIPDTVLSPSAETASNTPTRLPGAILERDDNYGSINFVYSFSYDSQDQLTNVSVKSEDQGSSVFTYSHDQGKLTAISKEKFDEGSNLVDEKKITYTYTDGHLTKEEEWNLSETPEYVDEESTYSNAFDTEGRITTISTVKSSRDDNSNELTKDEKTIHIYTYNENNRLATYTEETVYNGTPSPEKYDYTFTYGEQGYLTKYQGKRYVSDNSVFLDDNGDPVSTWSYPADPDKTLTLEFTYDDNRLIAIDGVSTSTDSGSTTTIDPYIEATFTYDDSDRLTVWDLFNRTSKENVHGTLAYSDDNNSATGEVDIQELDNNGDPTGPPTTHTINYSFAAGAPSTTVNLLITDIIDDNDFENPYTGEFGTYTEANVVVPYPALLGAGIMFQPTY</sequence>
<keyword evidence="2" id="KW-1185">Reference proteome</keyword>